<dbReference type="Gene3D" id="4.10.70.10">
    <property type="entry name" value="Disintegrin domain"/>
    <property type="match status" value="1"/>
</dbReference>
<gene>
    <name evidence="16" type="primary">LOC107116998</name>
</gene>
<evidence type="ECO:0000256" key="11">
    <source>
        <dbReference type="SAM" id="MobiDB-lite"/>
    </source>
</evidence>
<evidence type="ECO:0000256" key="4">
    <source>
        <dbReference type="ARBA" id="ARBA00022656"/>
    </source>
</evidence>
<dbReference type="InterPro" id="IPR001762">
    <property type="entry name" value="Disintegrin_dom"/>
</dbReference>
<keyword evidence="15" id="KW-1185">Reference proteome</keyword>
<keyword evidence="5 12" id="KW-0812">Transmembrane</keyword>
<dbReference type="Gene3D" id="3.40.390.10">
    <property type="entry name" value="Collagenase (Catalytic Domain)"/>
    <property type="match status" value="1"/>
</dbReference>
<evidence type="ECO:0000256" key="3">
    <source>
        <dbReference type="ARBA" id="ARBA00022525"/>
    </source>
</evidence>
<feature type="region of interest" description="Disordered" evidence="11">
    <location>
        <begin position="49"/>
        <end position="68"/>
    </location>
</feature>
<proteinExistence type="predicted"/>
<dbReference type="RefSeq" id="XP_015274517.1">
    <property type="nucleotide sequence ID" value="XM_015419031.1"/>
</dbReference>
<dbReference type="Pfam" id="PF01421">
    <property type="entry name" value="Reprolysin"/>
    <property type="match status" value="1"/>
</dbReference>
<evidence type="ECO:0000256" key="7">
    <source>
        <dbReference type="ARBA" id="ARBA00023136"/>
    </source>
</evidence>
<keyword evidence="8 9" id="KW-1015">Disulfide bond</keyword>
<keyword evidence="10" id="KW-0479">Metal-binding</keyword>
<dbReference type="InterPro" id="IPR000742">
    <property type="entry name" value="EGF"/>
</dbReference>
<feature type="binding site" evidence="10">
    <location>
        <position position="190"/>
    </location>
    <ligand>
        <name>Zn(2+)</name>
        <dbReference type="ChEBI" id="CHEBI:29105"/>
        <note>catalytic</note>
    </ligand>
</feature>
<feature type="disulfide bond" evidence="9">
    <location>
        <begin position="292"/>
        <end position="312"/>
    </location>
</feature>
<comment type="subcellular location">
    <subcellularLocation>
        <location evidence="1">Membrane</location>
        <topology evidence="1">Single-pass membrane protein</topology>
    </subcellularLocation>
    <subcellularLocation>
        <location evidence="2">Secreted</location>
    </subcellularLocation>
</comment>
<evidence type="ECO:0000256" key="9">
    <source>
        <dbReference type="PROSITE-ProRule" id="PRU00068"/>
    </source>
</evidence>
<dbReference type="SUPFAM" id="SSF57552">
    <property type="entry name" value="Blood coagulation inhibitor (disintegrin)"/>
    <property type="match status" value="1"/>
</dbReference>
<dbReference type="PROSITE" id="PS50215">
    <property type="entry name" value="ADAM_MEPRO"/>
    <property type="match status" value="1"/>
</dbReference>
<dbReference type="InterPro" id="IPR036436">
    <property type="entry name" value="Disintegrin_dom_sf"/>
</dbReference>
<feature type="region of interest" description="Disordered" evidence="11">
    <location>
        <begin position="519"/>
        <end position="550"/>
    </location>
</feature>
<evidence type="ECO:0000313" key="16">
    <source>
        <dbReference type="RefSeq" id="XP_015274517.1"/>
    </source>
</evidence>
<dbReference type="InterPro" id="IPR024079">
    <property type="entry name" value="MetalloPept_cat_dom_sf"/>
</dbReference>
<keyword evidence="7 12" id="KW-0472">Membrane</keyword>
<dbReference type="SUPFAM" id="SSF55486">
    <property type="entry name" value="Metalloproteases ('zincins'), catalytic domain"/>
    <property type="match status" value="1"/>
</dbReference>
<dbReference type="SMART" id="SM00050">
    <property type="entry name" value="DISIN"/>
    <property type="match status" value="1"/>
</dbReference>
<evidence type="ECO:0000256" key="10">
    <source>
        <dbReference type="PROSITE-ProRule" id="PRU00276"/>
    </source>
</evidence>
<evidence type="ECO:0000256" key="6">
    <source>
        <dbReference type="ARBA" id="ARBA00022989"/>
    </source>
</evidence>
<protein>
    <submittedName>
        <fullName evidence="16">Disintegrin and metalloproteinase domain-containing protein 9-like</fullName>
    </submittedName>
</protein>
<feature type="transmembrane region" description="Helical" evidence="12">
    <location>
        <begin position="486"/>
        <end position="505"/>
    </location>
</feature>
<evidence type="ECO:0000256" key="12">
    <source>
        <dbReference type="SAM" id="Phobius"/>
    </source>
</evidence>
<dbReference type="InterPro" id="IPR006586">
    <property type="entry name" value="ADAM_Cys-rich"/>
</dbReference>
<feature type="compositionally biased region" description="Acidic residues" evidence="11">
    <location>
        <begin position="519"/>
        <end position="538"/>
    </location>
</feature>
<evidence type="ECO:0000256" key="8">
    <source>
        <dbReference type="ARBA" id="ARBA00023157"/>
    </source>
</evidence>
<name>A0ABM1KLD0_GEKJA</name>
<accession>A0ABM1KLD0</accession>
<comment type="caution">
    <text evidence="10">Lacks conserved residue(s) required for the propagation of feature annotation.</text>
</comment>
<feature type="binding site" evidence="10">
    <location>
        <position position="200"/>
    </location>
    <ligand>
        <name>Zn(2+)</name>
        <dbReference type="ChEBI" id="CHEBI:29105"/>
        <note>catalytic</note>
    </ligand>
</feature>
<evidence type="ECO:0000313" key="15">
    <source>
        <dbReference type="Proteomes" id="UP000694871"/>
    </source>
</evidence>
<dbReference type="Proteomes" id="UP000694871">
    <property type="component" value="Unplaced"/>
</dbReference>
<dbReference type="Pfam" id="PF08516">
    <property type="entry name" value="ADAM_CR"/>
    <property type="match status" value="1"/>
</dbReference>
<feature type="non-terminal residue" evidence="16">
    <location>
        <position position="1"/>
    </location>
</feature>
<evidence type="ECO:0000259" key="13">
    <source>
        <dbReference type="PROSITE" id="PS50214"/>
    </source>
</evidence>
<dbReference type="PROSITE" id="PS01186">
    <property type="entry name" value="EGF_2"/>
    <property type="match status" value="1"/>
</dbReference>
<feature type="active site" evidence="10">
    <location>
        <position position="191"/>
    </location>
</feature>
<keyword evidence="3" id="KW-0964">Secreted</keyword>
<dbReference type="PANTHER" id="PTHR11905:SF120">
    <property type="entry name" value="DISINTEGRIN AND METALLOPROTEINASE DOMAIN-CONTAINING PROTEIN 1A"/>
    <property type="match status" value="1"/>
</dbReference>
<dbReference type="SMART" id="SM00608">
    <property type="entry name" value="ACR"/>
    <property type="match status" value="1"/>
</dbReference>
<feature type="domain" description="Disintegrin" evidence="13">
    <location>
        <begin position="210"/>
        <end position="320"/>
    </location>
</feature>
<evidence type="ECO:0000259" key="14">
    <source>
        <dbReference type="PROSITE" id="PS50215"/>
    </source>
</evidence>
<dbReference type="GeneID" id="107116998"/>
<keyword evidence="10" id="KW-0862">Zinc</keyword>
<dbReference type="InterPro" id="IPR001590">
    <property type="entry name" value="Peptidase_M12B"/>
</dbReference>
<evidence type="ECO:0000256" key="5">
    <source>
        <dbReference type="ARBA" id="ARBA00022692"/>
    </source>
</evidence>
<reference evidence="16" key="1">
    <citation type="submission" date="2025-08" db="UniProtKB">
        <authorList>
            <consortium name="RefSeq"/>
        </authorList>
    </citation>
    <scope>IDENTIFICATION</scope>
</reference>
<evidence type="ECO:0000256" key="1">
    <source>
        <dbReference type="ARBA" id="ARBA00004167"/>
    </source>
</evidence>
<sequence length="550" mass="60231">GHVRIGRLTYEIRPVENSPTFQHLIYLAAPEQHEPCRGILEDQDELERNQLGSGKPESPPADHSSKSLMKDPGDAAATYLEYYVVCDRSVIYEEIGLHLILIGMEMWTERDFSTVSQNKLAKTLERFYNYAIFELQRHVHFDHAAIYTRLGEEGSFGKSWGERLCLSHHVSVSAVKASPSTTRSGVSAAHELGHSLGFLHDDVLGGDMTGCDCNCVSKPGRCIMYSGVVECHRLSNCSRKAYYELLRKPGKSCLRNLPKEAVVKKECGNSVVEGDEECDCGLVQLAEEGTLCREAATDCDLPEYCTGASADCPLDVHKQDGERCGAGDTCFMGQCSDLSQHCREIFGKGAKRAPWSCFKKVNTQGDRTGNCGTGRPGYKKCEEEHAVCGRIQCTNIKRVPVLPTRQAVLQTPVGNIWCWGVEFHEGLGVYDVGVTPDGSSCGAGKVCNSKQNCHCANGWAPPFCEGKGYGGSVDSGPPPKPKPPTYAIVGFTIGGVCLLLTVLLIKKYIVTPWLASKEMEEDTDLDDLEPTEESEAEEALPFKKPIEETG</sequence>
<dbReference type="PANTHER" id="PTHR11905">
    <property type="entry name" value="ADAM A DISINTEGRIN AND METALLOPROTEASE DOMAIN"/>
    <property type="match status" value="1"/>
</dbReference>
<keyword evidence="6 12" id="KW-1133">Transmembrane helix</keyword>
<feature type="domain" description="Peptidase M12B" evidence="14">
    <location>
        <begin position="91"/>
        <end position="258"/>
    </location>
</feature>
<evidence type="ECO:0000256" key="2">
    <source>
        <dbReference type="ARBA" id="ARBA00004613"/>
    </source>
</evidence>
<feature type="compositionally biased region" description="Basic and acidic residues" evidence="11">
    <location>
        <begin position="540"/>
        <end position="550"/>
    </location>
</feature>
<keyword evidence="4" id="KW-0800">Toxin</keyword>
<organism evidence="15 16">
    <name type="scientific">Gekko japonicus</name>
    <name type="common">Schlegel's Japanese gecko</name>
    <dbReference type="NCBI Taxonomy" id="146911"/>
    <lineage>
        <taxon>Eukaryota</taxon>
        <taxon>Metazoa</taxon>
        <taxon>Chordata</taxon>
        <taxon>Craniata</taxon>
        <taxon>Vertebrata</taxon>
        <taxon>Euteleostomi</taxon>
        <taxon>Lepidosauria</taxon>
        <taxon>Squamata</taxon>
        <taxon>Bifurcata</taxon>
        <taxon>Gekkota</taxon>
        <taxon>Gekkonidae</taxon>
        <taxon>Gekkoninae</taxon>
        <taxon>Gekko</taxon>
    </lineage>
</organism>
<feature type="binding site" evidence="10">
    <location>
        <position position="194"/>
    </location>
    <ligand>
        <name>Zn(2+)</name>
        <dbReference type="ChEBI" id="CHEBI:29105"/>
        <note>catalytic</note>
    </ligand>
</feature>
<dbReference type="PROSITE" id="PS50214">
    <property type="entry name" value="DISINTEGRIN_2"/>
    <property type="match status" value="1"/>
</dbReference>